<accession>A0A8B7XJW8</accession>
<dbReference type="PANTHER" id="PTHR34714">
    <property type="entry name" value="EGF-LIKE DOMAIN-CONTAINING PROTEIN"/>
    <property type="match status" value="1"/>
</dbReference>
<evidence type="ECO:0000313" key="5">
    <source>
        <dbReference type="RefSeq" id="XP_022081099.1"/>
    </source>
</evidence>
<feature type="region of interest" description="Disordered" evidence="2">
    <location>
        <begin position="481"/>
        <end position="547"/>
    </location>
</feature>
<dbReference type="SUPFAM" id="SSF54197">
    <property type="entry name" value="HIT-like"/>
    <property type="match status" value="1"/>
</dbReference>
<dbReference type="OMA" id="FFMWNCL"/>
<reference evidence="5" key="1">
    <citation type="submission" date="2025-08" db="UniProtKB">
        <authorList>
            <consortium name="RefSeq"/>
        </authorList>
    </citation>
    <scope>IDENTIFICATION</scope>
</reference>
<evidence type="ECO:0000256" key="1">
    <source>
        <dbReference type="SAM" id="Coils"/>
    </source>
</evidence>
<evidence type="ECO:0000256" key="3">
    <source>
        <dbReference type="SAM" id="Phobius"/>
    </source>
</evidence>
<evidence type="ECO:0000256" key="2">
    <source>
        <dbReference type="SAM" id="MobiDB-lite"/>
    </source>
</evidence>
<sequence>MAGSRMNKRLFLIMLIFVFFCCIGWLRLIFIMTSYDLAPRLVPVSQLVAFSTRVEHNHDWYHNVCFKGIEHELSISTLDDFVEKWAVTYTNTDCSNMYNTFSGIYDVNRRSGQLIIPETFQTKLLKWLGNDEELLKEAKLQFITSVYNKYTHEHTLLNPFRAKRPMEGGEDMDEYLADLVKKTEKNCDFCDYKYKTAEDTFGRIESDLSATAANTFKMDGFHTLVILKNHDPRILSEEQFLDAMHVSMKWFMKVYDTDKQYRYPHMIWDNLPKASCSQVHPHAQIMLSPVRHYGGIEHFRLAAMKYGRENQGRNYFTDLMKAHNALGLTVSLGNATALAYLTPRKDNDVMILSKTPCQDFFRLVYFTLRAFMDRKMYAWSMAIFLPKLEPWSTPDYDDIPAIARIVTRGAPSSTRSDIGAMELFSINNVNLDPFVVVKTLKAAVDSLGHPHSPLQDAQAQRQEIQQQILELQQKQMEIDKQVLQQQHQAPAGQQQEGQPQQVQPLQPQLLRQEGGEGVEIQVANAGAAPDDQGVNGQEEGNKVAGHL</sequence>
<keyword evidence="3" id="KW-0812">Transmembrane</keyword>
<evidence type="ECO:0000313" key="4">
    <source>
        <dbReference type="Proteomes" id="UP000694845"/>
    </source>
</evidence>
<dbReference type="OrthoDB" id="5945460at2759"/>
<feature type="coiled-coil region" evidence="1">
    <location>
        <begin position="454"/>
        <end position="481"/>
    </location>
</feature>
<keyword evidence="1" id="KW-0175">Coiled coil</keyword>
<dbReference type="AlphaFoldDB" id="A0A8B7XJW8"/>
<name>A0A8B7XJW8_ACAPL</name>
<protein>
    <submittedName>
        <fullName evidence="5">Uncharacterized protein LOC110974072</fullName>
    </submittedName>
</protein>
<dbReference type="PANTHER" id="PTHR34714:SF3">
    <property type="match status" value="1"/>
</dbReference>
<keyword evidence="3" id="KW-0472">Membrane</keyword>
<keyword evidence="3" id="KW-1133">Transmembrane helix</keyword>
<dbReference type="GeneID" id="110974072"/>
<proteinExistence type="predicted"/>
<dbReference type="InterPro" id="IPR036265">
    <property type="entry name" value="HIT-like_sf"/>
</dbReference>
<keyword evidence="4" id="KW-1185">Reference proteome</keyword>
<dbReference type="KEGG" id="aplc:110974072"/>
<dbReference type="RefSeq" id="XP_022081099.1">
    <property type="nucleotide sequence ID" value="XM_022225407.1"/>
</dbReference>
<feature type="compositionally biased region" description="Low complexity" evidence="2">
    <location>
        <begin position="481"/>
        <end position="512"/>
    </location>
</feature>
<feature type="transmembrane region" description="Helical" evidence="3">
    <location>
        <begin position="12"/>
        <end position="35"/>
    </location>
</feature>
<gene>
    <name evidence="5" type="primary">LOC110974072</name>
</gene>
<dbReference type="Proteomes" id="UP000694845">
    <property type="component" value="Unplaced"/>
</dbReference>
<organism evidence="4 5">
    <name type="scientific">Acanthaster planci</name>
    <name type="common">Crown-of-thorns starfish</name>
    <dbReference type="NCBI Taxonomy" id="133434"/>
    <lineage>
        <taxon>Eukaryota</taxon>
        <taxon>Metazoa</taxon>
        <taxon>Echinodermata</taxon>
        <taxon>Eleutherozoa</taxon>
        <taxon>Asterozoa</taxon>
        <taxon>Asteroidea</taxon>
        <taxon>Valvatacea</taxon>
        <taxon>Valvatida</taxon>
        <taxon>Acanthasteridae</taxon>
        <taxon>Acanthaster</taxon>
    </lineage>
</organism>